<proteinExistence type="predicted"/>
<evidence type="ECO:0000313" key="1">
    <source>
        <dbReference type="EMBL" id="OUS40088.1"/>
    </source>
</evidence>
<protein>
    <submittedName>
        <fullName evidence="1">Uncharacterized protein</fullName>
    </submittedName>
</protein>
<dbReference type="Proteomes" id="UP000227088">
    <property type="component" value="Unassembled WGS sequence"/>
</dbReference>
<dbReference type="InterPro" id="IPR045502">
    <property type="entry name" value="DUF6489"/>
</dbReference>
<accession>A0A1Y5HRZ6</accession>
<gene>
    <name evidence="1" type="ORF">A9R00_07740</name>
</gene>
<organism evidence="1 2">
    <name type="scientific">Oleispira antarctica</name>
    <dbReference type="NCBI Taxonomy" id="188908"/>
    <lineage>
        <taxon>Bacteria</taxon>
        <taxon>Pseudomonadati</taxon>
        <taxon>Pseudomonadota</taxon>
        <taxon>Gammaproteobacteria</taxon>
        <taxon>Oceanospirillales</taxon>
        <taxon>Oceanospirillaceae</taxon>
        <taxon>Oleispira</taxon>
    </lineage>
</organism>
<evidence type="ECO:0000313" key="2">
    <source>
        <dbReference type="Proteomes" id="UP000227088"/>
    </source>
</evidence>
<dbReference type="AlphaFoldDB" id="A0A1Y5HRZ6"/>
<name>A0A1Y5HRZ6_OLEAN</name>
<comment type="caution">
    <text evidence="1">The sequence shown here is derived from an EMBL/GenBank/DDBJ whole genome shotgun (WGS) entry which is preliminary data.</text>
</comment>
<reference evidence="2" key="1">
    <citation type="journal article" date="2017" name="Proc. Natl. Acad. Sci. U.S.A.">
        <title>Simulation of Deepwater Horizon oil plume reveals substrate specialization within a complex community of hydrocarbon degraders.</title>
        <authorList>
            <person name="Hu P."/>
            <person name="Dubinsky E.A."/>
            <person name="Probst A.J."/>
            <person name="Wang J."/>
            <person name="Sieber C.M.K."/>
            <person name="Tom L.M."/>
            <person name="Gardinali P."/>
            <person name="Banfield J.F."/>
            <person name="Atlas R.M."/>
            <person name="Andersen G.L."/>
        </authorList>
    </citation>
    <scope>NUCLEOTIDE SEQUENCE [LARGE SCALE GENOMIC DNA]</scope>
</reference>
<dbReference type="EMBL" id="MABE01000438">
    <property type="protein sequence ID" value="OUS40088.1"/>
    <property type="molecule type" value="Genomic_DNA"/>
</dbReference>
<sequence length="86" mass="9849">MKINIEFDMTPEELRRAMGLPDVQEFQNEVMKGMMEKMMSGEEGYDAMSLFKPMMAESVKSMDQVQKTFVNLMAGYMNSSSTKNSE</sequence>
<dbReference type="Pfam" id="PF20099">
    <property type="entry name" value="DUF6489"/>
    <property type="match status" value="1"/>
</dbReference>